<keyword evidence="2" id="KW-1185">Reference proteome</keyword>
<reference evidence="1" key="1">
    <citation type="journal article" date="2020" name="Stud. Mycol.">
        <title>101 Dothideomycetes genomes: a test case for predicting lifestyles and emergence of pathogens.</title>
        <authorList>
            <person name="Haridas S."/>
            <person name="Albert R."/>
            <person name="Binder M."/>
            <person name="Bloem J."/>
            <person name="Labutti K."/>
            <person name="Salamov A."/>
            <person name="Andreopoulos B."/>
            <person name="Baker S."/>
            <person name="Barry K."/>
            <person name="Bills G."/>
            <person name="Bluhm B."/>
            <person name="Cannon C."/>
            <person name="Castanera R."/>
            <person name="Culley D."/>
            <person name="Daum C."/>
            <person name="Ezra D."/>
            <person name="Gonzalez J."/>
            <person name="Henrissat B."/>
            <person name="Kuo A."/>
            <person name="Liang C."/>
            <person name="Lipzen A."/>
            <person name="Lutzoni F."/>
            <person name="Magnuson J."/>
            <person name="Mondo S."/>
            <person name="Nolan M."/>
            <person name="Ohm R."/>
            <person name="Pangilinan J."/>
            <person name="Park H.-J."/>
            <person name="Ramirez L."/>
            <person name="Alfaro M."/>
            <person name="Sun H."/>
            <person name="Tritt A."/>
            <person name="Yoshinaga Y."/>
            <person name="Zwiers L.-H."/>
            <person name="Turgeon B."/>
            <person name="Goodwin S."/>
            <person name="Spatafora J."/>
            <person name="Crous P."/>
            <person name="Grigoriev I."/>
        </authorList>
    </citation>
    <scope>NUCLEOTIDE SEQUENCE</scope>
    <source>
        <strain evidence="1">CBS 113818</strain>
    </source>
</reference>
<gene>
    <name evidence="1" type="ORF">CC86DRAFT_385571</name>
</gene>
<proteinExistence type="predicted"/>
<dbReference type="AlphaFoldDB" id="A0A6A6ZP52"/>
<dbReference type="Proteomes" id="UP000799424">
    <property type="component" value="Unassembled WGS sequence"/>
</dbReference>
<accession>A0A6A6ZP52</accession>
<name>A0A6A6ZP52_9PLEO</name>
<organism evidence="1 2">
    <name type="scientific">Ophiobolus disseminans</name>
    <dbReference type="NCBI Taxonomy" id="1469910"/>
    <lineage>
        <taxon>Eukaryota</taxon>
        <taxon>Fungi</taxon>
        <taxon>Dikarya</taxon>
        <taxon>Ascomycota</taxon>
        <taxon>Pezizomycotina</taxon>
        <taxon>Dothideomycetes</taxon>
        <taxon>Pleosporomycetidae</taxon>
        <taxon>Pleosporales</taxon>
        <taxon>Pleosporineae</taxon>
        <taxon>Phaeosphaeriaceae</taxon>
        <taxon>Ophiobolus</taxon>
    </lineage>
</organism>
<dbReference type="EMBL" id="MU006234">
    <property type="protein sequence ID" value="KAF2822646.1"/>
    <property type="molecule type" value="Genomic_DNA"/>
</dbReference>
<evidence type="ECO:0000313" key="1">
    <source>
        <dbReference type="EMBL" id="KAF2822646.1"/>
    </source>
</evidence>
<evidence type="ECO:0000313" key="2">
    <source>
        <dbReference type="Proteomes" id="UP000799424"/>
    </source>
</evidence>
<protein>
    <submittedName>
        <fullName evidence="1">Uncharacterized protein</fullName>
    </submittedName>
</protein>
<sequence length="157" mass="17903">MCIRYQYQCRERYCNNLIGELDRVHLCQAIIDLNQKRAARGFGPVHCNHEHRIRKKSRDRRCPACQRIKDFNDEDKQRKLAEAGRALDDLLTKSSMRLARVVNVDEVEPGRGGNQRSSGNVHGYMSGAGWQASTNAAHKAYSVLSRLHEPEPATTEK</sequence>